<evidence type="ECO:0000256" key="4">
    <source>
        <dbReference type="ARBA" id="ARBA00022840"/>
    </source>
</evidence>
<dbReference type="InterPro" id="IPR013126">
    <property type="entry name" value="Hsp_70_fam"/>
</dbReference>
<dbReference type="InterPro" id="IPR036008">
    <property type="entry name" value="Aconitase_4Fe-4S_dom"/>
</dbReference>
<dbReference type="EMBL" id="BKCJ010002042">
    <property type="protein sequence ID" value="GEU45840.1"/>
    <property type="molecule type" value="Genomic_DNA"/>
</dbReference>
<dbReference type="FunFam" id="3.30.420.40:FF:000545">
    <property type="entry name" value="Endoplasmic reticulum chaperone BiP"/>
    <property type="match status" value="1"/>
</dbReference>
<name>A0A6L2KAX2_TANCI</name>
<dbReference type="InterPro" id="IPR001030">
    <property type="entry name" value="Acoase/IPM_deHydtase_lsu_aba"/>
</dbReference>
<evidence type="ECO:0000259" key="8">
    <source>
        <dbReference type="Pfam" id="PF00330"/>
    </source>
</evidence>
<evidence type="ECO:0000256" key="2">
    <source>
        <dbReference type="ARBA" id="ARBA00022723"/>
    </source>
</evidence>
<comment type="caution">
    <text evidence="10">The sequence shown here is derived from an EMBL/GenBank/DDBJ whole genome shotgun (WGS) entry which is preliminary data.</text>
</comment>
<proteinExistence type="inferred from homology"/>
<dbReference type="InterPro" id="IPR043129">
    <property type="entry name" value="ATPase_NBD"/>
</dbReference>
<sequence>MNSETIMFTDTEGEEEVVSRNVNFHTRAVSLMRNRRRANRPMRNVVHRDRSRKYPCFFLLGASGDKRKLAWIKWSNILASIDKGGLGVESLKAFNYSLLLKRIWRIFNCPSALWVKVLNSIYGDEACFDIKGCQSNGLWARIVDSIYHLHSRGYIPFNSFRYSVGDGSLIRFWKDTCSLDIDVGRDTPIFTLSTDNIYSVSVARKYLDDCILPLSLPCTRWYKVLSGKVNIFMWGLFLDRLPHRLNLSFLGLDIDSITCPICNGFVDSNSHVFFSYASVSNIWRYFYKTLFAIVFRERVFDYLDKSVKVFLDLSFFHALATHYCVPNVMKGATKSMSTMNKMVRMYTTRTDSYSLMTKMKKTVEAYLGKTINKVVITMSTYFNDAQRQGTKDARRIAGLDVPKIIIDPTAAALSYGLNNNEGIIDVFDLGGVKLFSTIIDREKSALKQVKIPFMPARALLHDFTGVPVVVDLACVCDAMNNIDGDSKKINPLLHIAKFQVDVARTQNALKANMELEFKRNHVSALFRRQVHGPIVVYPQASRTRYSEDQLSLMMVSIPRDCGCFPWSRK</sequence>
<keyword evidence="10" id="KW-0346">Stress response</keyword>
<dbReference type="AlphaFoldDB" id="A0A6L2KAX2"/>
<dbReference type="InterPro" id="IPR015931">
    <property type="entry name" value="Acnase/IPM_dHydase_lsu_aba_1/3"/>
</dbReference>
<dbReference type="GO" id="GO:0140662">
    <property type="term" value="F:ATP-dependent protein folding chaperone"/>
    <property type="evidence" value="ECO:0007669"/>
    <property type="project" value="InterPro"/>
</dbReference>
<evidence type="ECO:0000256" key="6">
    <source>
        <dbReference type="ARBA" id="ARBA00023014"/>
    </source>
</evidence>
<dbReference type="Gene3D" id="3.30.420.40">
    <property type="match status" value="1"/>
</dbReference>
<feature type="domain" description="Aconitase/3-isopropylmalate dehydratase large subunit alpha/beta/alpha" evidence="8">
    <location>
        <begin position="447"/>
        <end position="522"/>
    </location>
</feature>
<dbReference type="Gene3D" id="3.30.499.10">
    <property type="entry name" value="Aconitase, domain 3"/>
    <property type="match status" value="1"/>
</dbReference>
<dbReference type="InterPro" id="IPR026960">
    <property type="entry name" value="RVT-Znf"/>
</dbReference>
<evidence type="ECO:0000313" key="10">
    <source>
        <dbReference type="EMBL" id="GEU45840.1"/>
    </source>
</evidence>
<evidence type="ECO:0000256" key="5">
    <source>
        <dbReference type="ARBA" id="ARBA00023004"/>
    </source>
</evidence>
<gene>
    <name evidence="10" type="ORF">Tci_017818</name>
</gene>
<dbReference type="PANTHER" id="PTHR19375">
    <property type="entry name" value="HEAT SHOCK PROTEIN 70KDA"/>
    <property type="match status" value="1"/>
</dbReference>
<protein>
    <submittedName>
        <fullName evidence="10">Heat shock 70 kDa protein, mitochondrial-like</fullName>
    </submittedName>
</protein>
<dbReference type="GO" id="GO:0005524">
    <property type="term" value="F:ATP binding"/>
    <property type="evidence" value="ECO:0007669"/>
    <property type="project" value="UniProtKB-KW"/>
</dbReference>
<evidence type="ECO:0000259" key="9">
    <source>
        <dbReference type="Pfam" id="PF13966"/>
    </source>
</evidence>
<comment type="similarity">
    <text evidence="1 7">Belongs to the heat shock protein 70 family.</text>
</comment>
<evidence type="ECO:0000256" key="1">
    <source>
        <dbReference type="ARBA" id="ARBA00007381"/>
    </source>
</evidence>
<evidence type="ECO:0000256" key="3">
    <source>
        <dbReference type="ARBA" id="ARBA00022741"/>
    </source>
</evidence>
<evidence type="ECO:0000256" key="7">
    <source>
        <dbReference type="RuleBase" id="RU003322"/>
    </source>
</evidence>
<keyword evidence="2" id="KW-0479">Metal-binding</keyword>
<accession>A0A6L2KAX2</accession>
<keyword evidence="3 7" id="KW-0547">Nucleotide-binding</keyword>
<dbReference type="Pfam" id="PF00330">
    <property type="entry name" value="Aconitase"/>
    <property type="match status" value="1"/>
</dbReference>
<keyword evidence="6" id="KW-0411">Iron-sulfur</keyword>
<keyword evidence="4 7" id="KW-0067">ATP-binding</keyword>
<keyword evidence="5" id="KW-0408">Iron</keyword>
<dbReference type="SUPFAM" id="SSF53732">
    <property type="entry name" value="Aconitase iron-sulfur domain"/>
    <property type="match status" value="1"/>
</dbReference>
<feature type="domain" description="Reverse transcriptase zinc-binding" evidence="9">
    <location>
        <begin position="220"/>
        <end position="283"/>
    </location>
</feature>
<dbReference type="Pfam" id="PF13966">
    <property type="entry name" value="zf-RVT"/>
    <property type="match status" value="1"/>
</dbReference>
<reference evidence="10" key="1">
    <citation type="journal article" date="2019" name="Sci. Rep.">
        <title>Draft genome of Tanacetum cinerariifolium, the natural source of mosquito coil.</title>
        <authorList>
            <person name="Yamashiro T."/>
            <person name="Shiraishi A."/>
            <person name="Satake H."/>
            <person name="Nakayama K."/>
        </authorList>
    </citation>
    <scope>NUCLEOTIDE SEQUENCE</scope>
</reference>
<dbReference type="Pfam" id="PF00012">
    <property type="entry name" value="HSP70"/>
    <property type="match status" value="1"/>
</dbReference>
<organism evidence="10">
    <name type="scientific">Tanacetum cinerariifolium</name>
    <name type="common">Dalmatian daisy</name>
    <name type="synonym">Chrysanthemum cinerariifolium</name>
    <dbReference type="NCBI Taxonomy" id="118510"/>
    <lineage>
        <taxon>Eukaryota</taxon>
        <taxon>Viridiplantae</taxon>
        <taxon>Streptophyta</taxon>
        <taxon>Embryophyta</taxon>
        <taxon>Tracheophyta</taxon>
        <taxon>Spermatophyta</taxon>
        <taxon>Magnoliopsida</taxon>
        <taxon>eudicotyledons</taxon>
        <taxon>Gunneridae</taxon>
        <taxon>Pentapetalae</taxon>
        <taxon>asterids</taxon>
        <taxon>campanulids</taxon>
        <taxon>Asterales</taxon>
        <taxon>Asteraceae</taxon>
        <taxon>Asteroideae</taxon>
        <taxon>Anthemideae</taxon>
        <taxon>Anthemidinae</taxon>
        <taxon>Tanacetum</taxon>
    </lineage>
</organism>
<dbReference type="SUPFAM" id="SSF53067">
    <property type="entry name" value="Actin-like ATPase domain"/>
    <property type="match status" value="1"/>
</dbReference>